<sequence>MPAEFTTDFGRGVPLENILEGQPVAGNMGGQEIVVVKNGSNLFAVDGLCSHYHSPLKNGIVVNDTIRCPLHHACFDLKTGEAIAAPALDTLKCWRTEVVGDLVFVREVLKAPVLSRTLPQVPKSVVIIGGGAAGLAAAEMLRREGYGGPLTMLSADDDAPYDRPNLSKDYLAGATPPEWMPLRVPDYYATHKIDLVLQTRVTSIDREQKRLQLENGKFHPYDALLIATGARPVPLTIEGVDPANIYYLRSFHDARRLAAATATAKRVVVVGASFIGLETAASLRTRGVDVHVVAPDSEPLAKVLGTEVGRFIRELHESHGVHFHLGRLLSRADGRVITLSDNSQIDDVDLIVAGIGVRPSLELATQAGLQVDRGVIVDPYLATNDPNIYAAGDIARWPDPHSGQSIRVEHFAVAQRQGQTAAKNILGMKVPFDAAPFFWSQHYDVTVNYVGHAEPYDEIVIDGSLSGRNCEIRFSANGVLRAIATIGRDRENLLAELQFERRREVGASRT</sequence>
<accession>A0A841K2F6</accession>
<evidence type="ECO:0000256" key="6">
    <source>
        <dbReference type="ARBA" id="ARBA00023002"/>
    </source>
</evidence>
<dbReference type="GO" id="GO:0016651">
    <property type="term" value="F:oxidoreductase activity, acting on NAD(P)H"/>
    <property type="evidence" value="ECO:0007669"/>
    <property type="project" value="TreeGrafter"/>
</dbReference>
<dbReference type="Gene3D" id="3.50.50.60">
    <property type="entry name" value="FAD/NAD(P)-binding domain"/>
    <property type="match status" value="2"/>
</dbReference>
<keyword evidence="7" id="KW-0408">Iron</keyword>
<dbReference type="InterPro" id="IPR036188">
    <property type="entry name" value="FAD/NAD-bd_sf"/>
</dbReference>
<dbReference type="InterPro" id="IPR016156">
    <property type="entry name" value="FAD/NAD-linked_Rdtase_dimer_sf"/>
</dbReference>
<comment type="caution">
    <text evidence="10">The sequence shown here is derived from an EMBL/GenBank/DDBJ whole genome shotgun (WGS) entry which is preliminary data.</text>
</comment>
<keyword evidence="11" id="KW-1185">Reference proteome</keyword>
<dbReference type="Pfam" id="PF14759">
    <property type="entry name" value="Reductase_C"/>
    <property type="match status" value="1"/>
</dbReference>
<dbReference type="PROSITE" id="PS51296">
    <property type="entry name" value="RIESKE"/>
    <property type="match status" value="1"/>
</dbReference>
<dbReference type="EMBL" id="JACHEK010000004">
    <property type="protein sequence ID" value="MBB6144434.1"/>
    <property type="molecule type" value="Genomic_DNA"/>
</dbReference>
<dbReference type="PANTHER" id="PTHR43557:SF2">
    <property type="entry name" value="RIESKE DOMAIN-CONTAINING PROTEIN-RELATED"/>
    <property type="match status" value="1"/>
</dbReference>
<dbReference type="GO" id="GO:0046872">
    <property type="term" value="F:metal ion binding"/>
    <property type="evidence" value="ECO:0007669"/>
    <property type="project" value="UniProtKB-KW"/>
</dbReference>
<evidence type="ECO:0000259" key="9">
    <source>
        <dbReference type="PROSITE" id="PS51296"/>
    </source>
</evidence>
<gene>
    <name evidence="10" type="ORF">HNQ77_002386</name>
</gene>
<dbReference type="PRINTS" id="PR00368">
    <property type="entry name" value="FADPNR"/>
</dbReference>
<dbReference type="GO" id="GO:0005737">
    <property type="term" value="C:cytoplasm"/>
    <property type="evidence" value="ECO:0007669"/>
    <property type="project" value="TreeGrafter"/>
</dbReference>
<dbReference type="Proteomes" id="UP000538666">
    <property type="component" value="Unassembled WGS sequence"/>
</dbReference>
<dbReference type="PRINTS" id="PR00411">
    <property type="entry name" value="PNDRDTASEI"/>
</dbReference>
<dbReference type="SUPFAM" id="SSF50022">
    <property type="entry name" value="ISP domain"/>
    <property type="match status" value="1"/>
</dbReference>
<dbReference type="InterPro" id="IPR028202">
    <property type="entry name" value="Reductase_C"/>
</dbReference>
<proteinExistence type="predicted"/>
<keyword evidence="3" id="KW-0001">2Fe-2S</keyword>
<keyword evidence="6" id="KW-0560">Oxidoreductase</keyword>
<dbReference type="SUPFAM" id="SSF51905">
    <property type="entry name" value="FAD/NAD(P)-binding domain"/>
    <property type="match status" value="2"/>
</dbReference>
<evidence type="ECO:0000256" key="5">
    <source>
        <dbReference type="ARBA" id="ARBA00022827"/>
    </source>
</evidence>
<evidence type="ECO:0000313" key="10">
    <source>
        <dbReference type="EMBL" id="MBB6144434.1"/>
    </source>
</evidence>
<name>A0A841K2F6_9BACT</name>
<keyword evidence="4" id="KW-0479">Metal-binding</keyword>
<organism evidence="10 11">
    <name type="scientific">Silvibacterium bohemicum</name>
    <dbReference type="NCBI Taxonomy" id="1577686"/>
    <lineage>
        <taxon>Bacteria</taxon>
        <taxon>Pseudomonadati</taxon>
        <taxon>Acidobacteriota</taxon>
        <taxon>Terriglobia</taxon>
        <taxon>Terriglobales</taxon>
        <taxon>Acidobacteriaceae</taxon>
        <taxon>Silvibacterium</taxon>
    </lineage>
</organism>
<evidence type="ECO:0000313" key="11">
    <source>
        <dbReference type="Proteomes" id="UP000538666"/>
    </source>
</evidence>
<dbReference type="SUPFAM" id="SSF55424">
    <property type="entry name" value="FAD/NAD-linked reductases, dimerisation (C-terminal) domain"/>
    <property type="match status" value="1"/>
</dbReference>
<dbReference type="Pfam" id="PF00355">
    <property type="entry name" value="Rieske"/>
    <property type="match status" value="1"/>
</dbReference>
<protein>
    <submittedName>
        <fullName evidence="10">NADPH-dependent 2,4-dienoyl-CoA reductase/sulfur reductase-like enzyme/nitrite reductase/ring-hydroxylating ferredoxin subunit</fullName>
    </submittedName>
</protein>
<evidence type="ECO:0000256" key="3">
    <source>
        <dbReference type="ARBA" id="ARBA00022714"/>
    </source>
</evidence>
<keyword evidence="5" id="KW-0274">FAD</keyword>
<dbReference type="InterPro" id="IPR036922">
    <property type="entry name" value="Rieske_2Fe-2S_sf"/>
</dbReference>
<keyword evidence="2" id="KW-0285">Flavoprotein</keyword>
<dbReference type="InterPro" id="IPR023753">
    <property type="entry name" value="FAD/NAD-binding_dom"/>
</dbReference>
<evidence type="ECO:0000256" key="1">
    <source>
        <dbReference type="ARBA" id="ARBA00001974"/>
    </source>
</evidence>
<dbReference type="RefSeq" id="WP_197081856.1">
    <property type="nucleotide sequence ID" value="NZ_JACHEK010000004.1"/>
</dbReference>
<reference evidence="10 11" key="1">
    <citation type="submission" date="2020-08" db="EMBL/GenBank/DDBJ databases">
        <title>Genomic Encyclopedia of Type Strains, Phase IV (KMG-IV): sequencing the most valuable type-strain genomes for metagenomic binning, comparative biology and taxonomic classification.</title>
        <authorList>
            <person name="Goeker M."/>
        </authorList>
    </citation>
    <scope>NUCLEOTIDE SEQUENCE [LARGE SCALE GENOMIC DNA]</scope>
    <source>
        <strain evidence="10 11">DSM 103733</strain>
    </source>
</reference>
<dbReference type="Gene3D" id="2.102.10.10">
    <property type="entry name" value="Rieske [2Fe-2S] iron-sulphur domain"/>
    <property type="match status" value="1"/>
</dbReference>
<evidence type="ECO:0000256" key="4">
    <source>
        <dbReference type="ARBA" id="ARBA00022723"/>
    </source>
</evidence>
<comment type="cofactor">
    <cofactor evidence="1">
        <name>FAD</name>
        <dbReference type="ChEBI" id="CHEBI:57692"/>
    </cofactor>
</comment>
<dbReference type="Gene3D" id="3.30.390.30">
    <property type="match status" value="1"/>
</dbReference>
<dbReference type="PANTHER" id="PTHR43557">
    <property type="entry name" value="APOPTOSIS-INDUCING FACTOR 1"/>
    <property type="match status" value="1"/>
</dbReference>
<dbReference type="Pfam" id="PF07992">
    <property type="entry name" value="Pyr_redox_2"/>
    <property type="match status" value="1"/>
</dbReference>
<evidence type="ECO:0000256" key="8">
    <source>
        <dbReference type="ARBA" id="ARBA00023014"/>
    </source>
</evidence>
<keyword evidence="8" id="KW-0411">Iron-sulfur</keyword>
<feature type="domain" description="Rieske" evidence="9">
    <location>
        <begin position="10"/>
        <end position="105"/>
    </location>
</feature>
<dbReference type="InterPro" id="IPR050446">
    <property type="entry name" value="FAD-oxidoreductase/Apoptosis"/>
</dbReference>
<dbReference type="AlphaFoldDB" id="A0A841K2F6"/>
<evidence type="ECO:0000256" key="2">
    <source>
        <dbReference type="ARBA" id="ARBA00022630"/>
    </source>
</evidence>
<evidence type="ECO:0000256" key="7">
    <source>
        <dbReference type="ARBA" id="ARBA00023004"/>
    </source>
</evidence>
<dbReference type="GO" id="GO:0051537">
    <property type="term" value="F:2 iron, 2 sulfur cluster binding"/>
    <property type="evidence" value="ECO:0007669"/>
    <property type="project" value="UniProtKB-KW"/>
</dbReference>
<dbReference type="InterPro" id="IPR017941">
    <property type="entry name" value="Rieske_2Fe-2S"/>
</dbReference>